<feature type="region of interest" description="Disordered" evidence="1">
    <location>
        <begin position="1"/>
        <end position="71"/>
    </location>
</feature>
<organism evidence="2">
    <name type="scientific">Toxocara canis</name>
    <name type="common">Canine roundworm</name>
    <dbReference type="NCBI Taxonomy" id="6265"/>
    <lineage>
        <taxon>Eukaryota</taxon>
        <taxon>Metazoa</taxon>
        <taxon>Ecdysozoa</taxon>
        <taxon>Nematoda</taxon>
        <taxon>Chromadorea</taxon>
        <taxon>Rhabditida</taxon>
        <taxon>Spirurina</taxon>
        <taxon>Ascaridomorpha</taxon>
        <taxon>Ascaridoidea</taxon>
        <taxon>Toxocaridae</taxon>
        <taxon>Toxocara</taxon>
    </lineage>
</organism>
<evidence type="ECO:0000256" key="1">
    <source>
        <dbReference type="SAM" id="MobiDB-lite"/>
    </source>
</evidence>
<evidence type="ECO:0000313" key="2">
    <source>
        <dbReference type="EMBL" id="VDM48852.1"/>
    </source>
</evidence>
<gene>
    <name evidence="2" type="ORF">TCNE_LOCUS17531</name>
</gene>
<sequence>MTRPAVIEVTDVVTTNEQPEPSSTDVSFPCERRNPEEAQPSTSTSESVAHSPIFIVERPKLERNSSTRKSI</sequence>
<feature type="compositionally biased region" description="Polar residues" evidence="1">
    <location>
        <begin position="39"/>
        <end position="48"/>
    </location>
</feature>
<feature type="compositionally biased region" description="Polar residues" evidence="1">
    <location>
        <begin position="12"/>
        <end position="26"/>
    </location>
</feature>
<dbReference type="EMBL" id="UYWY01024532">
    <property type="protein sequence ID" value="VDM48852.1"/>
    <property type="molecule type" value="Genomic_DNA"/>
</dbReference>
<accession>A0A3P7IQR4</accession>
<name>A0A3P7IQR4_TOXCA</name>
<dbReference type="AlphaFoldDB" id="A0A3P7IQR4"/>
<protein>
    <submittedName>
        <fullName evidence="2">Uncharacterized protein</fullName>
    </submittedName>
</protein>
<reference evidence="2" key="1">
    <citation type="submission" date="2018-11" db="EMBL/GenBank/DDBJ databases">
        <authorList>
            <consortium name="Pathogen Informatics"/>
        </authorList>
    </citation>
    <scope>NUCLEOTIDE SEQUENCE [LARGE SCALE GENOMIC DNA]</scope>
</reference>
<proteinExistence type="predicted"/>